<sequence length="832" mass="90579">MSRHRHIRNIDLDDEDYDYDYPDESPQDEMTDEDYAQLQSGLQTVRGTVGDDVPVTDKEIRDMLWETYYDTEQTIAWVLETSTKRAKPKTKQSSVKPAKVTLPILVPESLPAPKPPTTGSFTPQTTSKLSLGQLAKNSRSSQNPLSTLRQLAQHASSGSSPSTGTAQSVTTSRSAMPSSRSPQTLAIPAAVSRSPMFNSHPSSFSQFILQSSSPSVSSQWTKTLDHCAGPSTLQAVYADVLTDPLDTRSTLVTPLLEILHHCFPWVTAPAHAAPAPVEAFKFDQPSRDDVVSQAQNQSTWSGVPSKPEKATSGTVPTATATPKPKPPTVQQTRTQLDKLQIKESPKITQPLPKDKPDGPTLVKSAPRVNPLQAYAQRCKESKERVNLVIVGHVDAGKSTLMGHMLYLLGHIPEKTLQRYQHEAGKAGKSSFHFAWVLDATEEERSRGVTIDVATSEFETPHRHFTILDAPGHRDFIPNMISGTTQADAALLVVDSSVGGFEAGFSDYGQTKEHALLVRSLGVQQLVVAVNKLDTVDWSQSRFIEIEEQVTTFLTQIGFKKETLTFIPCSGLRGINLTARPTSKDDKLRALTQWYQGPCLSEAIDQFRAPPRALEAPLRLSITDFFKGSLTGGSALGAGGAGVTGNLVTVCGRIESGTLQVGEKISLVPGNEQGVVKAIDHHDEMVQWAVAGDNVMVSVQGIDMQMYSTGAVLCALHDLIPTATRFVAQVVVFDPKVPVTQGYPVILHHQSCNEPGFVTKLVAQLERTTGEVIKRKPRHLLKSSAAKIEITTQRPICLDTYDRSKSFGRITLRKGGETVGAGIVLKLKPDKPS</sequence>
<dbReference type="InterPro" id="IPR009000">
    <property type="entry name" value="Transl_B-barrel_sf"/>
</dbReference>
<reference evidence="15" key="1">
    <citation type="submission" date="2022-07" db="EMBL/GenBank/DDBJ databases">
        <title>Phylogenomic reconstructions and comparative analyses of Kickxellomycotina fungi.</title>
        <authorList>
            <person name="Reynolds N.K."/>
            <person name="Stajich J.E."/>
            <person name="Barry K."/>
            <person name="Grigoriev I.V."/>
            <person name="Crous P."/>
            <person name="Smith M.E."/>
        </authorList>
    </citation>
    <scope>NUCLEOTIDE SEQUENCE</scope>
    <source>
        <strain evidence="15">RSA 1196</strain>
    </source>
</reference>
<dbReference type="InterPro" id="IPR037189">
    <property type="entry name" value="HBS1-like_N_sf"/>
</dbReference>
<feature type="compositionally biased region" description="Polar residues" evidence="13">
    <location>
        <begin position="292"/>
        <end position="302"/>
    </location>
</feature>
<gene>
    <name evidence="15" type="ORF">IWQ62_002920</name>
</gene>
<dbReference type="PANTHER" id="PTHR23115">
    <property type="entry name" value="TRANSLATION FACTOR"/>
    <property type="match status" value="1"/>
</dbReference>
<accession>A0A9W8AV50</accession>
<feature type="domain" description="Tr-type G" evidence="14">
    <location>
        <begin position="382"/>
        <end position="598"/>
    </location>
</feature>
<feature type="compositionally biased region" description="Low complexity" evidence="13">
    <location>
        <begin position="155"/>
        <end position="168"/>
    </location>
</feature>
<dbReference type="Gene3D" id="2.40.30.10">
    <property type="entry name" value="Translation factors"/>
    <property type="match status" value="2"/>
</dbReference>
<dbReference type="InterPro" id="IPR031157">
    <property type="entry name" value="G_TR_CS"/>
</dbReference>
<evidence type="ECO:0000256" key="1">
    <source>
        <dbReference type="ARBA" id="ARBA00004496"/>
    </source>
</evidence>
<dbReference type="Proteomes" id="UP001150925">
    <property type="component" value="Unassembled WGS sequence"/>
</dbReference>
<evidence type="ECO:0000256" key="8">
    <source>
        <dbReference type="ARBA" id="ARBA00022917"/>
    </source>
</evidence>
<dbReference type="SUPFAM" id="SSF50447">
    <property type="entry name" value="Translation proteins"/>
    <property type="match status" value="1"/>
</dbReference>
<dbReference type="OrthoDB" id="342024at2759"/>
<feature type="region of interest" description="Disordered" evidence="13">
    <location>
        <begin position="133"/>
        <end position="183"/>
    </location>
</feature>
<organism evidence="15 16">
    <name type="scientific">Dispira parvispora</name>
    <dbReference type="NCBI Taxonomy" id="1520584"/>
    <lineage>
        <taxon>Eukaryota</taxon>
        <taxon>Fungi</taxon>
        <taxon>Fungi incertae sedis</taxon>
        <taxon>Zoopagomycota</taxon>
        <taxon>Kickxellomycotina</taxon>
        <taxon>Dimargaritomycetes</taxon>
        <taxon>Dimargaritales</taxon>
        <taxon>Dimargaritaceae</taxon>
        <taxon>Dispira</taxon>
    </lineage>
</organism>
<feature type="compositionally biased region" description="Polar residues" evidence="13">
    <location>
        <begin position="133"/>
        <end position="154"/>
    </location>
</feature>
<dbReference type="GO" id="GO:1990533">
    <property type="term" value="C:Dom34-Hbs1 complex"/>
    <property type="evidence" value="ECO:0007669"/>
    <property type="project" value="UniProtKB-ARBA"/>
</dbReference>
<keyword evidence="9" id="KW-0342">GTP-binding</keyword>
<feature type="compositionally biased region" description="Acidic residues" evidence="13">
    <location>
        <begin position="12"/>
        <end position="30"/>
    </location>
</feature>
<dbReference type="Gene3D" id="3.40.50.300">
    <property type="entry name" value="P-loop containing nucleotide triphosphate hydrolases"/>
    <property type="match status" value="1"/>
</dbReference>
<proteinExistence type="inferred from homology"/>
<dbReference type="SUPFAM" id="SSF50465">
    <property type="entry name" value="EF-Tu/eEF-1alpha/eIF2-gamma C-terminal domain"/>
    <property type="match status" value="1"/>
</dbReference>
<evidence type="ECO:0000256" key="6">
    <source>
        <dbReference type="ARBA" id="ARBA00022801"/>
    </source>
</evidence>
<dbReference type="Pfam" id="PF00009">
    <property type="entry name" value="GTP_EFTU"/>
    <property type="match status" value="1"/>
</dbReference>
<dbReference type="InterPro" id="IPR004161">
    <property type="entry name" value="EFTu-like_2"/>
</dbReference>
<evidence type="ECO:0000259" key="14">
    <source>
        <dbReference type="PROSITE" id="PS51722"/>
    </source>
</evidence>
<keyword evidence="6" id="KW-0378">Hydrolase</keyword>
<dbReference type="FunFam" id="2.40.30.10:FF:000020">
    <property type="entry name" value="Translation elongation factor EF-1"/>
    <property type="match status" value="1"/>
</dbReference>
<dbReference type="FunFam" id="2.40.30.10:FF:000070">
    <property type="entry name" value="Translation elongation factor EF-1 subunit"/>
    <property type="match status" value="1"/>
</dbReference>
<dbReference type="Pfam" id="PF03144">
    <property type="entry name" value="GTP_EFTU_D2"/>
    <property type="match status" value="1"/>
</dbReference>
<evidence type="ECO:0000256" key="7">
    <source>
        <dbReference type="ARBA" id="ARBA00022845"/>
    </source>
</evidence>
<feature type="compositionally biased region" description="Low complexity" evidence="13">
    <location>
        <begin position="314"/>
        <end position="332"/>
    </location>
</feature>
<dbReference type="CDD" id="cd01883">
    <property type="entry name" value="EF1_alpha"/>
    <property type="match status" value="1"/>
</dbReference>
<dbReference type="PROSITE" id="PS00301">
    <property type="entry name" value="G_TR_1"/>
    <property type="match status" value="1"/>
</dbReference>
<dbReference type="GO" id="GO:0005525">
    <property type="term" value="F:GTP binding"/>
    <property type="evidence" value="ECO:0007669"/>
    <property type="project" value="UniProtKB-KW"/>
</dbReference>
<dbReference type="InterPro" id="IPR009001">
    <property type="entry name" value="Transl_elong_EF1A/Init_IF2_C"/>
</dbReference>
<evidence type="ECO:0000256" key="3">
    <source>
        <dbReference type="ARBA" id="ARBA00022490"/>
    </source>
</evidence>
<feature type="region of interest" description="Disordered" evidence="13">
    <location>
        <begin position="286"/>
        <end position="367"/>
    </location>
</feature>
<dbReference type="InterPro" id="IPR050100">
    <property type="entry name" value="TRAFAC_GTPase_members"/>
</dbReference>
<dbReference type="InterPro" id="IPR000795">
    <property type="entry name" value="T_Tr_GTP-bd_dom"/>
</dbReference>
<dbReference type="SUPFAM" id="SSF109732">
    <property type="entry name" value="HBS1-like domain"/>
    <property type="match status" value="1"/>
</dbReference>
<comment type="similarity">
    <text evidence="2">Belongs to the TRAFAC class translation factor GTPase superfamily. Classic translation factor GTPase family. EF-Tu/EF-1A subfamily.</text>
</comment>
<dbReference type="Pfam" id="PF08938">
    <property type="entry name" value="HBS1_N"/>
    <property type="match status" value="1"/>
</dbReference>
<evidence type="ECO:0000256" key="2">
    <source>
        <dbReference type="ARBA" id="ARBA00007249"/>
    </source>
</evidence>
<comment type="subunit">
    <text evidence="11">Component of the Dom34-Hbs1 complex, also named Pelota-HBS1L complex, composed of dom34 and hbs1.</text>
</comment>
<keyword evidence="7" id="KW-0810">Translation regulation</keyword>
<dbReference type="SUPFAM" id="SSF52540">
    <property type="entry name" value="P-loop containing nucleoside triphosphate hydrolases"/>
    <property type="match status" value="1"/>
</dbReference>
<evidence type="ECO:0000256" key="4">
    <source>
        <dbReference type="ARBA" id="ARBA00022553"/>
    </source>
</evidence>
<evidence type="ECO:0000256" key="12">
    <source>
        <dbReference type="ARBA" id="ARBA00074866"/>
    </source>
</evidence>
<dbReference type="PROSITE" id="PS51722">
    <property type="entry name" value="G_TR_2"/>
    <property type="match status" value="1"/>
</dbReference>
<dbReference type="Pfam" id="PF22594">
    <property type="entry name" value="GTP-eEF1A_C"/>
    <property type="match status" value="1"/>
</dbReference>
<evidence type="ECO:0000256" key="10">
    <source>
        <dbReference type="ARBA" id="ARBA00049117"/>
    </source>
</evidence>
<comment type="catalytic activity">
    <reaction evidence="10">
        <text>GTP + H2O = GDP + phosphate + H(+)</text>
        <dbReference type="Rhea" id="RHEA:19669"/>
        <dbReference type="ChEBI" id="CHEBI:15377"/>
        <dbReference type="ChEBI" id="CHEBI:15378"/>
        <dbReference type="ChEBI" id="CHEBI:37565"/>
        <dbReference type="ChEBI" id="CHEBI:43474"/>
        <dbReference type="ChEBI" id="CHEBI:58189"/>
    </reaction>
    <physiologicalReaction direction="left-to-right" evidence="10">
        <dbReference type="Rhea" id="RHEA:19670"/>
    </physiologicalReaction>
</comment>
<dbReference type="AlphaFoldDB" id="A0A9W8AV50"/>
<keyword evidence="4" id="KW-0597">Phosphoprotein</keyword>
<feature type="compositionally biased region" description="Basic and acidic residues" evidence="13">
    <location>
        <begin position="335"/>
        <end position="345"/>
    </location>
</feature>
<dbReference type="CDD" id="cd04093">
    <property type="entry name" value="HBS1_C_III"/>
    <property type="match status" value="1"/>
</dbReference>
<keyword evidence="5" id="KW-0547">Nucleotide-binding</keyword>
<protein>
    <recommendedName>
        <fullName evidence="12">Elongation factor 1 alpha-like protein</fullName>
    </recommendedName>
</protein>
<evidence type="ECO:0000313" key="15">
    <source>
        <dbReference type="EMBL" id="KAJ1964472.1"/>
    </source>
</evidence>
<dbReference type="GO" id="GO:0005829">
    <property type="term" value="C:cytosol"/>
    <property type="evidence" value="ECO:0007669"/>
    <property type="project" value="GOC"/>
</dbReference>
<feature type="region of interest" description="Disordered" evidence="13">
    <location>
        <begin position="1"/>
        <end position="30"/>
    </location>
</feature>
<dbReference type="GO" id="GO:0006417">
    <property type="term" value="P:regulation of translation"/>
    <property type="evidence" value="ECO:0007669"/>
    <property type="project" value="UniProtKB-KW"/>
</dbReference>
<comment type="subcellular location">
    <subcellularLocation>
        <location evidence="1">Cytoplasm</location>
    </subcellularLocation>
</comment>
<name>A0A9W8AV50_9FUNG</name>
<feature type="region of interest" description="Disordered" evidence="13">
    <location>
        <begin position="106"/>
        <end position="125"/>
    </location>
</feature>
<dbReference type="GO" id="GO:0002184">
    <property type="term" value="P:cytoplasmic translational termination"/>
    <property type="evidence" value="ECO:0007669"/>
    <property type="project" value="UniProtKB-ARBA"/>
</dbReference>
<feature type="compositionally biased region" description="Polar residues" evidence="13">
    <location>
        <begin position="169"/>
        <end position="183"/>
    </location>
</feature>
<dbReference type="InterPro" id="IPR027417">
    <property type="entry name" value="P-loop_NTPase"/>
</dbReference>
<evidence type="ECO:0000313" key="16">
    <source>
        <dbReference type="Proteomes" id="UP001150925"/>
    </source>
</evidence>
<evidence type="ECO:0000256" key="9">
    <source>
        <dbReference type="ARBA" id="ARBA00023134"/>
    </source>
</evidence>
<dbReference type="CDD" id="cd16267">
    <property type="entry name" value="HBS1-like_II"/>
    <property type="match status" value="1"/>
</dbReference>
<evidence type="ECO:0000256" key="13">
    <source>
        <dbReference type="SAM" id="MobiDB-lite"/>
    </source>
</evidence>
<comment type="caution">
    <text evidence="15">The sequence shown here is derived from an EMBL/GenBank/DDBJ whole genome shotgun (WGS) entry which is preliminary data.</text>
</comment>
<dbReference type="InterPro" id="IPR054696">
    <property type="entry name" value="GTP-eEF1A_C"/>
</dbReference>
<dbReference type="InterPro" id="IPR015033">
    <property type="entry name" value="HBS1-like_N"/>
</dbReference>
<keyword evidence="3" id="KW-0963">Cytoplasm</keyword>
<keyword evidence="8" id="KW-0648">Protein biosynthesis</keyword>
<dbReference type="EMBL" id="JANBPY010000696">
    <property type="protein sequence ID" value="KAJ1964472.1"/>
    <property type="molecule type" value="Genomic_DNA"/>
</dbReference>
<dbReference type="PRINTS" id="PR00315">
    <property type="entry name" value="ELONGATNFCT"/>
</dbReference>
<evidence type="ECO:0000256" key="5">
    <source>
        <dbReference type="ARBA" id="ARBA00022741"/>
    </source>
</evidence>
<dbReference type="GO" id="GO:0003924">
    <property type="term" value="F:GTPase activity"/>
    <property type="evidence" value="ECO:0007669"/>
    <property type="project" value="InterPro"/>
</dbReference>
<dbReference type="FunFam" id="3.40.50.300:FF:000204">
    <property type="entry name" value="Translation elongation factor Tu"/>
    <property type="match status" value="1"/>
</dbReference>
<evidence type="ECO:0000256" key="11">
    <source>
        <dbReference type="ARBA" id="ARBA00063537"/>
    </source>
</evidence>
<keyword evidence="16" id="KW-1185">Reference proteome</keyword>